<feature type="region of interest" description="Disordered" evidence="1">
    <location>
        <begin position="144"/>
        <end position="186"/>
    </location>
</feature>
<keyword evidence="3" id="KW-1185">Reference proteome</keyword>
<organism evidence="2 3">
    <name type="scientific">Fasciolopsis buskii</name>
    <dbReference type="NCBI Taxonomy" id="27845"/>
    <lineage>
        <taxon>Eukaryota</taxon>
        <taxon>Metazoa</taxon>
        <taxon>Spiralia</taxon>
        <taxon>Lophotrochozoa</taxon>
        <taxon>Platyhelminthes</taxon>
        <taxon>Trematoda</taxon>
        <taxon>Digenea</taxon>
        <taxon>Plagiorchiida</taxon>
        <taxon>Echinostomata</taxon>
        <taxon>Echinostomatoidea</taxon>
        <taxon>Fasciolidae</taxon>
        <taxon>Fasciolopsis</taxon>
    </lineage>
</organism>
<proteinExistence type="predicted"/>
<dbReference type="OrthoDB" id="10571394at2759"/>
<evidence type="ECO:0000313" key="3">
    <source>
        <dbReference type="Proteomes" id="UP000728185"/>
    </source>
</evidence>
<sequence>MVMQESNIGRLDHYFLTTVVKLFSEIQQLCVKLQDKHESEVSSSITLSVHRDSTQSVTSISARGLTRSSMISSVHDPDLISSLESLSFDFMQRSRGLHDGTRRSIMILGEPGMSKVPLILTGAEATRRVSLTLDPNILNLIRPRSELSEQQESEATEDNEEQQIKVPVPKREKKPPVPKTNRTRRK</sequence>
<dbReference type="AlphaFoldDB" id="A0A8E0S3F1"/>
<accession>A0A8E0S3F1</accession>
<comment type="caution">
    <text evidence="2">The sequence shown here is derived from an EMBL/GenBank/DDBJ whole genome shotgun (WGS) entry which is preliminary data.</text>
</comment>
<protein>
    <submittedName>
        <fullName evidence="2">Uncharacterized protein</fullName>
    </submittedName>
</protein>
<dbReference type="EMBL" id="LUCM01003928">
    <property type="protein sequence ID" value="KAA0195107.1"/>
    <property type="molecule type" value="Genomic_DNA"/>
</dbReference>
<evidence type="ECO:0000313" key="2">
    <source>
        <dbReference type="EMBL" id="KAA0195107.1"/>
    </source>
</evidence>
<reference evidence="2" key="1">
    <citation type="submission" date="2019-05" db="EMBL/GenBank/DDBJ databases">
        <title>Annotation for the trematode Fasciolopsis buski.</title>
        <authorList>
            <person name="Choi Y.-J."/>
        </authorList>
    </citation>
    <scope>NUCLEOTIDE SEQUENCE</scope>
    <source>
        <strain evidence="2">HT</strain>
        <tissue evidence="2">Whole worm</tissue>
    </source>
</reference>
<evidence type="ECO:0000256" key="1">
    <source>
        <dbReference type="SAM" id="MobiDB-lite"/>
    </source>
</evidence>
<gene>
    <name evidence="2" type="ORF">FBUS_02830</name>
</gene>
<name>A0A8E0S3F1_9TREM</name>
<feature type="compositionally biased region" description="Acidic residues" evidence="1">
    <location>
        <begin position="149"/>
        <end position="161"/>
    </location>
</feature>
<dbReference type="Proteomes" id="UP000728185">
    <property type="component" value="Unassembled WGS sequence"/>
</dbReference>